<reference evidence="1" key="1">
    <citation type="submission" date="2023-10" db="EMBL/GenBank/DDBJ databases">
        <title>The genome sequence of Streptomyces violaceoruber CGMCC 4.1801.</title>
        <authorList>
            <person name="Mo P."/>
        </authorList>
    </citation>
    <scope>NUCLEOTIDE SEQUENCE</scope>
    <source>
        <strain evidence="1">CGMCC 4.1801</strain>
    </source>
</reference>
<keyword evidence="2" id="KW-1185">Reference proteome</keyword>
<name>A0ACD4WXQ6_STRVN</name>
<dbReference type="Proteomes" id="UP001303608">
    <property type="component" value="Chromosome"/>
</dbReference>
<organism evidence="1 2">
    <name type="scientific">Streptomyces violaceoruber</name>
    <dbReference type="NCBI Taxonomy" id="1935"/>
    <lineage>
        <taxon>Bacteria</taxon>
        <taxon>Bacillati</taxon>
        <taxon>Actinomycetota</taxon>
        <taxon>Actinomycetes</taxon>
        <taxon>Kitasatosporales</taxon>
        <taxon>Streptomycetaceae</taxon>
        <taxon>Streptomyces</taxon>
        <taxon>Streptomyces violaceoruber group</taxon>
    </lineage>
</organism>
<proteinExistence type="predicted"/>
<dbReference type="EMBL" id="CP137734">
    <property type="protein sequence ID" value="WOZ02348.1"/>
    <property type="molecule type" value="Genomic_DNA"/>
</dbReference>
<protein>
    <submittedName>
        <fullName evidence="1">Uncharacterized protein</fullName>
    </submittedName>
</protein>
<sequence>MSSLKDAEERHEHVDPDAAAAGLAAGRRIFLATVHGDVQPPGATGTAYRLFPGTGDAPRTLTRVTAGDLLADLA</sequence>
<accession>A0ACD4WXQ6</accession>
<gene>
    <name evidence="1" type="ORF">R2E43_34845</name>
</gene>
<evidence type="ECO:0000313" key="2">
    <source>
        <dbReference type="Proteomes" id="UP001303608"/>
    </source>
</evidence>
<evidence type="ECO:0000313" key="1">
    <source>
        <dbReference type="EMBL" id="WOZ02348.1"/>
    </source>
</evidence>